<comment type="similarity">
    <text evidence="1">Belongs to the peptidase C1 family.</text>
</comment>
<dbReference type="Proteomes" id="UP000664859">
    <property type="component" value="Unassembled WGS sequence"/>
</dbReference>
<dbReference type="EMBL" id="JAFCMP010000004">
    <property type="protein sequence ID" value="KAG5192580.1"/>
    <property type="molecule type" value="Genomic_DNA"/>
</dbReference>
<name>A0A836CN22_9STRA</name>
<organism evidence="4 5">
    <name type="scientific">Tribonema minus</name>
    <dbReference type="NCBI Taxonomy" id="303371"/>
    <lineage>
        <taxon>Eukaryota</taxon>
        <taxon>Sar</taxon>
        <taxon>Stramenopiles</taxon>
        <taxon>Ochrophyta</taxon>
        <taxon>PX clade</taxon>
        <taxon>Xanthophyceae</taxon>
        <taxon>Tribonematales</taxon>
        <taxon>Tribonemataceae</taxon>
        <taxon>Tribonema</taxon>
    </lineage>
</organism>
<comment type="caution">
    <text evidence="4">The sequence shown here is derived from an EMBL/GenBank/DDBJ whole genome shotgun (WGS) entry which is preliminary data.</text>
</comment>
<keyword evidence="5" id="KW-1185">Reference proteome</keyword>
<dbReference type="GO" id="GO:0008234">
    <property type="term" value="F:cysteine-type peptidase activity"/>
    <property type="evidence" value="ECO:0007669"/>
    <property type="project" value="InterPro"/>
</dbReference>
<sequence length="292" mass="32179">MIDTCGPLIDRLLHINAAKLNKIIQSQAAELEKRDNLPVSTGGKRYGLVKQKPDDRDFQFVSAAKSSIPAAVDLRTTGFVPPAMDQGQAGTCSAHAASSALRFLIRKEKLQDFQPSRLFIYFTSRVYVEGVAPSEDTGCALRDVVKALSTYHVCNERYMPYSDTKIAEHPPALAVANARLHTTFMYRAVQQSLSALKSALASGYPVIVGIQVYESFESDDVARTGNVPMPSDGEQCLGGHAVLCVGFQDKTQTFTLLNSWGQWGQNGFFTLPYDYLTNPDLAFDFWMITGFK</sequence>
<proteinExistence type="inferred from homology"/>
<dbReference type="SUPFAM" id="SSF54001">
    <property type="entry name" value="Cysteine proteinases"/>
    <property type="match status" value="1"/>
</dbReference>
<dbReference type="GO" id="GO:0006508">
    <property type="term" value="P:proteolysis"/>
    <property type="evidence" value="ECO:0007669"/>
    <property type="project" value="InterPro"/>
</dbReference>
<dbReference type="InterPro" id="IPR000668">
    <property type="entry name" value="Peptidase_C1A_C"/>
</dbReference>
<dbReference type="Gene3D" id="3.90.70.10">
    <property type="entry name" value="Cysteine proteinases"/>
    <property type="match status" value="1"/>
</dbReference>
<feature type="domain" description="Peptidase C1A papain C-terminal" evidence="3">
    <location>
        <begin position="68"/>
        <end position="289"/>
    </location>
</feature>
<evidence type="ECO:0000313" key="5">
    <source>
        <dbReference type="Proteomes" id="UP000664859"/>
    </source>
</evidence>
<dbReference type="Pfam" id="PF00112">
    <property type="entry name" value="Peptidase_C1"/>
    <property type="match status" value="1"/>
</dbReference>
<gene>
    <name evidence="4" type="ORF">JKP88DRAFT_173271</name>
</gene>
<accession>A0A836CN22</accession>
<evidence type="ECO:0000256" key="2">
    <source>
        <dbReference type="ARBA" id="ARBA00023145"/>
    </source>
</evidence>
<evidence type="ECO:0000313" key="4">
    <source>
        <dbReference type="EMBL" id="KAG5192580.1"/>
    </source>
</evidence>
<dbReference type="InterPro" id="IPR038765">
    <property type="entry name" value="Papain-like_cys_pep_sf"/>
</dbReference>
<dbReference type="OrthoDB" id="405971at2759"/>
<evidence type="ECO:0000256" key="1">
    <source>
        <dbReference type="ARBA" id="ARBA00008455"/>
    </source>
</evidence>
<keyword evidence="2" id="KW-0865">Zymogen</keyword>
<dbReference type="AlphaFoldDB" id="A0A836CN22"/>
<dbReference type="InterPro" id="IPR013128">
    <property type="entry name" value="Peptidase_C1A"/>
</dbReference>
<reference evidence="4" key="1">
    <citation type="submission" date="2021-02" db="EMBL/GenBank/DDBJ databases">
        <title>First Annotated Genome of the Yellow-green Alga Tribonema minus.</title>
        <authorList>
            <person name="Mahan K.M."/>
        </authorList>
    </citation>
    <scope>NUCLEOTIDE SEQUENCE</scope>
    <source>
        <strain evidence="4">UTEX B ZZ1240</strain>
    </source>
</reference>
<evidence type="ECO:0000259" key="3">
    <source>
        <dbReference type="SMART" id="SM00645"/>
    </source>
</evidence>
<dbReference type="CDD" id="cd02619">
    <property type="entry name" value="Peptidase_C1"/>
    <property type="match status" value="1"/>
</dbReference>
<dbReference type="PANTHER" id="PTHR12411">
    <property type="entry name" value="CYSTEINE PROTEASE FAMILY C1-RELATED"/>
    <property type="match status" value="1"/>
</dbReference>
<protein>
    <recommendedName>
        <fullName evidence="3">Peptidase C1A papain C-terminal domain-containing protein</fullName>
    </recommendedName>
</protein>
<dbReference type="SMART" id="SM00645">
    <property type="entry name" value="Pept_C1"/>
    <property type="match status" value="1"/>
</dbReference>